<sequence length="253" mass="28412">MALKLQYCRTFIHAQEGAATVPKPRSCSAPPCHGRHSIEWDTDARLEEEGMRSYVTSLTTNVADLRAQQKACNASSEREAKSGQELVSPSSEVAQSFPRQGSLGHPELCHRPCIYFTLGHCENGRSCGYCHMEHPDRPLKLDKQQRAMVHSLGRPQVLAMMLQYLKQIAIREGFELQAAEVMQLVEREFSLHGQPVEEALAEIPEKVTRKLSKTLDRMRFSGILGLASKEQIGYPFRQEVIEALERLRTAAPA</sequence>
<dbReference type="OrthoDB" id="407079at2759"/>
<keyword evidence="1" id="KW-0862">Zinc</keyword>
<dbReference type="Proteomes" id="UP000649617">
    <property type="component" value="Unassembled WGS sequence"/>
</dbReference>
<gene>
    <name evidence="4" type="ORF">SPIL2461_LOCUS3652</name>
</gene>
<name>A0A812KZT8_SYMPI</name>
<accession>A0A812KZT8</accession>
<dbReference type="EMBL" id="CAJNIZ010004459">
    <property type="protein sequence ID" value="CAE7232982.1"/>
    <property type="molecule type" value="Genomic_DNA"/>
</dbReference>
<keyword evidence="5" id="KW-1185">Reference proteome</keyword>
<evidence type="ECO:0000313" key="5">
    <source>
        <dbReference type="Proteomes" id="UP000649617"/>
    </source>
</evidence>
<feature type="compositionally biased region" description="Polar residues" evidence="2">
    <location>
        <begin position="85"/>
        <end position="99"/>
    </location>
</feature>
<dbReference type="AlphaFoldDB" id="A0A812KZT8"/>
<proteinExistence type="predicted"/>
<reference evidence="4" key="1">
    <citation type="submission" date="2021-02" db="EMBL/GenBank/DDBJ databases">
        <authorList>
            <person name="Dougan E. K."/>
            <person name="Rhodes N."/>
            <person name="Thang M."/>
            <person name="Chan C."/>
        </authorList>
    </citation>
    <scope>NUCLEOTIDE SEQUENCE</scope>
</reference>
<keyword evidence="1" id="KW-0863">Zinc-finger</keyword>
<keyword evidence="1" id="KW-0479">Metal-binding</keyword>
<dbReference type="GO" id="GO:0008270">
    <property type="term" value="F:zinc ion binding"/>
    <property type="evidence" value="ECO:0007669"/>
    <property type="project" value="UniProtKB-KW"/>
</dbReference>
<feature type="region of interest" description="Disordered" evidence="2">
    <location>
        <begin position="74"/>
        <end position="101"/>
    </location>
</feature>
<organism evidence="4 5">
    <name type="scientific">Symbiodinium pilosum</name>
    <name type="common">Dinoflagellate</name>
    <dbReference type="NCBI Taxonomy" id="2952"/>
    <lineage>
        <taxon>Eukaryota</taxon>
        <taxon>Sar</taxon>
        <taxon>Alveolata</taxon>
        <taxon>Dinophyceae</taxon>
        <taxon>Suessiales</taxon>
        <taxon>Symbiodiniaceae</taxon>
        <taxon>Symbiodinium</taxon>
    </lineage>
</organism>
<feature type="zinc finger region" description="C3H1-type" evidence="1">
    <location>
        <begin position="112"/>
        <end position="134"/>
    </location>
</feature>
<dbReference type="PROSITE" id="PS50103">
    <property type="entry name" value="ZF_C3H1"/>
    <property type="match status" value="1"/>
</dbReference>
<protein>
    <recommendedName>
        <fullName evidence="3">C3H1-type domain-containing protein</fullName>
    </recommendedName>
</protein>
<dbReference type="InterPro" id="IPR000571">
    <property type="entry name" value="Znf_CCCH"/>
</dbReference>
<evidence type="ECO:0000313" key="4">
    <source>
        <dbReference type="EMBL" id="CAE7232982.1"/>
    </source>
</evidence>
<comment type="caution">
    <text evidence="4">The sequence shown here is derived from an EMBL/GenBank/DDBJ whole genome shotgun (WGS) entry which is preliminary data.</text>
</comment>
<evidence type="ECO:0000259" key="3">
    <source>
        <dbReference type="PROSITE" id="PS50103"/>
    </source>
</evidence>
<feature type="domain" description="C3H1-type" evidence="3">
    <location>
        <begin position="112"/>
        <end position="134"/>
    </location>
</feature>
<evidence type="ECO:0000256" key="1">
    <source>
        <dbReference type="PROSITE-ProRule" id="PRU00723"/>
    </source>
</evidence>
<evidence type="ECO:0000256" key="2">
    <source>
        <dbReference type="SAM" id="MobiDB-lite"/>
    </source>
</evidence>